<dbReference type="Gene3D" id="3.20.20.70">
    <property type="entry name" value="Aldolase class I"/>
    <property type="match status" value="1"/>
</dbReference>
<reference evidence="3" key="1">
    <citation type="submission" date="2022-02" db="EMBL/GenBank/DDBJ databases">
        <title>Crop Bioprotection Bacillus Genome Sequencing.</title>
        <authorList>
            <person name="Dunlap C."/>
        </authorList>
    </citation>
    <scope>NUCLEOTIDE SEQUENCE</scope>
    <source>
        <strain evidence="3">M18B4</strain>
    </source>
</reference>
<dbReference type="PROSITE" id="PS50991">
    <property type="entry name" value="PYR_CT"/>
    <property type="match status" value="1"/>
</dbReference>
<dbReference type="AlphaFoldDB" id="A0A9Q4H9W0"/>
<dbReference type="Proteomes" id="UP001070352">
    <property type="component" value="Unassembled WGS sequence"/>
</dbReference>
<dbReference type="SUPFAM" id="SSF51569">
    <property type="entry name" value="Aldolase"/>
    <property type="match status" value="1"/>
</dbReference>
<dbReference type="InterPro" id="IPR000891">
    <property type="entry name" value="PYR_CT"/>
</dbReference>
<keyword evidence="1" id="KW-0808">Transferase</keyword>
<sequence length="337" mass="37313">MKMQLIDCTLRDGGNFNNWFFSAEDINQIILHLDKANVNIIEIGYIGGSGSNKEKSVGSLANCTPELLEQLPKTIHSHLAAMVVPSVCELHLLDNLNPKLIPWIRVASYPHNAEDALPYIEYLKNRGFHVSFNVMAASYIEEKDMAELAKKSHVFGADVFYMADSFGNLTPDGVRKRVAAAFDQADCPVGFHGHNNLGLAFTNALEAMDAGATFIDTSLCGMARGAGNLPTEQFVSAIHHWDKFGDIPYKLHPILTAAEYVLSSILSSPMKISTPEIISGISNIHYYFYDLVISKCREVNLDPLQVSTLLGQTLPKRVDMSYIESVIDQNFRQESAK</sequence>
<evidence type="ECO:0000313" key="3">
    <source>
        <dbReference type="EMBL" id="MCY8121020.1"/>
    </source>
</evidence>
<evidence type="ECO:0000313" key="4">
    <source>
        <dbReference type="Proteomes" id="UP001070352"/>
    </source>
</evidence>
<dbReference type="EMBL" id="JALANJ010000014">
    <property type="protein sequence ID" value="MCY8121020.1"/>
    <property type="molecule type" value="Genomic_DNA"/>
</dbReference>
<dbReference type="PANTHER" id="PTHR42880">
    <property type="entry name" value="HOMOCITRATE SYNTHASE"/>
    <property type="match status" value="1"/>
</dbReference>
<protein>
    <submittedName>
        <fullName evidence="3">Aldolase</fullName>
    </submittedName>
</protein>
<evidence type="ECO:0000256" key="1">
    <source>
        <dbReference type="ARBA" id="ARBA00022679"/>
    </source>
</evidence>
<organism evidence="3 4">
    <name type="scientific">Bacillus spizizenii</name>
    <name type="common">Bacillus subtilis subsp. spizizenii</name>
    <dbReference type="NCBI Taxonomy" id="96241"/>
    <lineage>
        <taxon>Bacteria</taxon>
        <taxon>Bacillati</taxon>
        <taxon>Bacillota</taxon>
        <taxon>Bacilli</taxon>
        <taxon>Bacillales</taxon>
        <taxon>Bacillaceae</taxon>
        <taxon>Bacillus</taxon>
    </lineage>
</organism>
<dbReference type="GO" id="GO:0016740">
    <property type="term" value="F:transferase activity"/>
    <property type="evidence" value="ECO:0007669"/>
    <property type="project" value="UniProtKB-KW"/>
</dbReference>
<proteinExistence type="predicted"/>
<gene>
    <name evidence="3" type="ORF">MOC45_10470</name>
</gene>
<evidence type="ECO:0000259" key="2">
    <source>
        <dbReference type="PROSITE" id="PS50991"/>
    </source>
</evidence>
<feature type="domain" description="Pyruvate carboxyltransferase" evidence="2">
    <location>
        <begin position="3"/>
        <end position="255"/>
    </location>
</feature>
<dbReference type="RefSeq" id="WP_041905942.1">
    <property type="nucleotide sequence ID" value="NZ_JARSKI010000011.1"/>
</dbReference>
<dbReference type="InterPro" id="IPR013785">
    <property type="entry name" value="Aldolase_TIM"/>
</dbReference>
<name>A0A9Q4H9W0_BACSC</name>
<accession>A0A9Q4H9W0</accession>
<dbReference type="Pfam" id="PF00682">
    <property type="entry name" value="HMGL-like"/>
    <property type="match status" value="1"/>
</dbReference>
<comment type="caution">
    <text evidence="3">The sequence shown here is derived from an EMBL/GenBank/DDBJ whole genome shotgun (WGS) entry which is preliminary data.</text>
</comment>
<dbReference type="PANTHER" id="PTHR42880:SF1">
    <property type="entry name" value="ISOPROPYLMALATE_HOMOCITRATE_CITRAMALATE SYNTHASE FAMILY PROTEIN"/>
    <property type="match status" value="1"/>
</dbReference>